<feature type="transmembrane region" description="Helical" evidence="1">
    <location>
        <begin position="34"/>
        <end position="56"/>
    </location>
</feature>
<feature type="transmembrane region" description="Helical" evidence="1">
    <location>
        <begin position="121"/>
        <end position="142"/>
    </location>
</feature>
<feature type="transmembrane region" description="Helical" evidence="1">
    <location>
        <begin position="7"/>
        <end position="28"/>
    </location>
</feature>
<accession>A0A497XRD1</accession>
<sequence length="383" mass="43915">MFYISKVSPFIFVFALVNLLLSLVVKAFDKDLKFFLVVLVFGFIGNTLLGAMYQIIPNSQNRKLSFPQLSYIVFGLLLLSFLLFYTGRYDVASLLLASSYSLFFFHSLFNVKNWMPVTVKFLGVSALYLALSSLFLALHLHTGIVSLQLAVHTLTVGSMLNAVYGVELAWIPMLLMETLNVRRAQKLFYGKQISTLLLLVSFFLLDYRLIALASILEFGISLYFIYLLYKLLSQRRMPSPLPYVVRAFFVALVFLPVGLLLGVFSASHPGVLPEVFRLHMDFLVYGFTTFTIFGGMSHLFPRIMWNWKFASRKEGNVPTINELIDEQGFPVFLERSVATFMLFLVVDSLFYPLNKLSSLVYLFILFSFFKVTFLHFLKRVREV</sequence>
<feature type="transmembrane region" description="Helical" evidence="1">
    <location>
        <begin position="282"/>
        <end position="300"/>
    </location>
</feature>
<feature type="transmembrane region" description="Helical" evidence="1">
    <location>
        <begin position="337"/>
        <end position="353"/>
    </location>
</feature>
<keyword evidence="1" id="KW-0472">Membrane</keyword>
<feature type="transmembrane region" description="Helical" evidence="1">
    <location>
        <begin position="241"/>
        <end position="262"/>
    </location>
</feature>
<feature type="transmembrane region" description="Helical" evidence="1">
    <location>
        <begin position="210"/>
        <end position="229"/>
    </location>
</feature>
<evidence type="ECO:0000313" key="2">
    <source>
        <dbReference type="EMBL" id="RLJ71516.1"/>
    </source>
</evidence>
<dbReference type="AlphaFoldDB" id="A0A497XRD1"/>
<evidence type="ECO:0000313" key="3">
    <source>
        <dbReference type="Proteomes" id="UP000267841"/>
    </source>
</evidence>
<keyword evidence="1" id="KW-1133">Transmembrane helix</keyword>
<proteinExistence type="predicted"/>
<dbReference type="Proteomes" id="UP000267841">
    <property type="component" value="Unassembled WGS sequence"/>
</dbReference>
<protein>
    <submittedName>
        <fullName evidence="2">Uncharacterized protein</fullName>
    </submittedName>
</protein>
<feature type="transmembrane region" description="Helical" evidence="1">
    <location>
        <begin position="359"/>
        <end position="377"/>
    </location>
</feature>
<comment type="caution">
    <text evidence="2">The sequence shown here is derived from an EMBL/GenBank/DDBJ whole genome shotgun (WGS) entry which is preliminary data.</text>
</comment>
<reference evidence="2 3" key="1">
    <citation type="submission" date="2018-10" db="EMBL/GenBank/DDBJ databases">
        <title>Genomic Encyclopedia of Archaeal and Bacterial Type Strains, Phase II (KMG-II): from individual species to whole genera.</title>
        <authorList>
            <person name="Goeker M."/>
        </authorList>
    </citation>
    <scope>NUCLEOTIDE SEQUENCE [LARGE SCALE GENOMIC DNA]</scope>
    <source>
        <strain evidence="2 3">DSM 16510</strain>
    </source>
</reference>
<keyword evidence="3" id="KW-1185">Reference proteome</keyword>
<gene>
    <name evidence="2" type="ORF">BCF55_1818</name>
</gene>
<dbReference type="EMBL" id="RCCJ01000001">
    <property type="protein sequence ID" value="RLJ71516.1"/>
    <property type="molecule type" value="Genomic_DNA"/>
</dbReference>
<name>A0A497XRD1_9AQUI</name>
<evidence type="ECO:0000256" key="1">
    <source>
        <dbReference type="SAM" id="Phobius"/>
    </source>
</evidence>
<feature type="transmembrane region" description="Helical" evidence="1">
    <location>
        <begin position="154"/>
        <end position="175"/>
    </location>
</feature>
<feature type="transmembrane region" description="Helical" evidence="1">
    <location>
        <begin position="68"/>
        <end position="85"/>
    </location>
</feature>
<dbReference type="RefSeq" id="WP_121012951.1">
    <property type="nucleotide sequence ID" value="NZ_RCCJ01000001.1"/>
</dbReference>
<feature type="transmembrane region" description="Helical" evidence="1">
    <location>
        <begin position="187"/>
        <end position="204"/>
    </location>
</feature>
<feature type="transmembrane region" description="Helical" evidence="1">
    <location>
        <begin position="91"/>
        <end position="109"/>
    </location>
</feature>
<organism evidence="2 3">
    <name type="scientific">Hydrogenivirga caldilitoris</name>
    <dbReference type="NCBI Taxonomy" id="246264"/>
    <lineage>
        <taxon>Bacteria</taxon>
        <taxon>Pseudomonadati</taxon>
        <taxon>Aquificota</taxon>
        <taxon>Aquificia</taxon>
        <taxon>Aquificales</taxon>
        <taxon>Aquificaceae</taxon>
        <taxon>Hydrogenivirga</taxon>
    </lineage>
</organism>
<keyword evidence="1" id="KW-0812">Transmembrane</keyword>
<dbReference type="OrthoDB" id="9990at2"/>